<evidence type="ECO:0000256" key="1">
    <source>
        <dbReference type="SAM" id="SignalP"/>
    </source>
</evidence>
<dbReference type="SUPFAM" id="SSF50386">
    <property type="entry name" value="STI-like"/>
    <property type="match status" value="1"/>
</dbReference>
<protein>
    <submittedName>
        <fullName evidence="2">Uncharacterized protein</fullName>
    </submittedName>
</protein>
<dbReference type="InterPro" id="IPR011065">
    <property type="entry name" value="Kunitz_inhibitor_STI-like_sf"/>
</dbReference>
<keyword evidence="3" id="KW-1185">Reference proteome</keyword>
<dbReference type="InterPro" id="IPR002160">
    <property type="entry name" value="Prot_inh_Kunz-lg"/>
</dbReference>
<feature type="signal peptide" evidence="1">
    <location>
        <begin position="1"/>
        <end position="16"/>
    </location>
</feature>
<evidence type="ECO:0000313" key="3">
    <source>
        <dbReference type="Proteomes" id="UP000663760"/>
    </source>
</evidence>
<dbReference type="PANTHER" id="PTHR33107:SF5">
    <property type="entry name" value="KUNITZ TRYPSIN INHIBITOR 5"/>
    <property type="match status" value="1"/>
</dbReference>
<reference evidence="2" key="1">
    <citation type="submission" date="2020-02" db="EMBL/GenBank/DDBJ databases">
        <authorList>
            <person name="Scholz U."/>
            <person name="Mascher M."/>
            <person name="Fiebig A."/>
        </authorList>
    </citation>
    <scope>NUCLEOTIDE SEQUENCE</scope>
</reference>
<gene>
    <name evidence="2" type="ORF">SI8410_10014438</name>
</gene>
<dbReference type="EMBL" id="LR746273">
    <property type="protein sequence ID" value="CAA7403760.1"/>
    <property type="molecule type" value="Genomic_DNA"/>
</dbReference>
<organism evidence="2 3">
    <name type="scientific">Spirodela intermedia</name>
    <name type="common">Intermediate duckweed</name>
    <dbReference type="NCBI Taxonomy" id="51605"/>
    <lineage>
        <taxon>Eukaryota</taxon>
        <taxon>Viridiplantae</taxon>
        <taxon>Streptophyta</taxon>
        <taxon>Embryophyta</taxon>
        <taxon>Tracheophyta</taxon>
        <taxon>Spermatophyta</taxon>
        <taxon>Magnoliopsida</taxon>
        <taxon>Liliopsida</taxon>
        <taxon>Araceae</taxon>
        <taxon>Lemnoideae</taxon>
        <taxon>Spirodela</taxon>
    </lineage>
</organism>
<dbReference type="GO" id="GO:0004866">
    <property type="term" value="F:endopeptidase inhibitor activity"/>
    <property type="evidence" value="ECO:0007669"/>
    <property type="project" value="InterPro"/>
</dbReference>
<evidence type="ECO:0000313" key="2">
    <source>
        <dbReference type="EMBL" id="CAA7403760.1"/>
    </source>
</evidence>
<accession>A0A7I8L157</accession>
<dbReference type="OrthoDB" id="1918435at2759"/>
<dbReference type="PRINTS" id="PR00291">
    <property type="entry name" value="KUNITZINHBTR"/>
</dbReference>
<dbReference type="PANTHER" id="PTHR33107">
    <property type="entry name" value="KUNITZ TRYPSIN INHIBITOR 2"/>
    <property type="match status" value="1"/>
</dbReference>
<name>A0A7I8L157_SPIIN</name>
<dbReference type="Proteomes" id="UP000663760">
    <property type="component" value="Chromosome 10"/>
</dbReference>
<dbReference type="SMART" id="SM00452">
    <property type="entry name" value="STI"/>
    <property type="match status" value="1"/>
</dbReference>
<sequence length="195" mass="20966">MEFVLLLTLLLATSHAAIISDPVLDSSGNELKRGHQYYVLPAIFGPLGGGLNLMSLNETCPLYVTREISEMARGLPVMFFPENPDRSTVREGGTFNAMFAAPTQCTESTVWTVKEGTLATGGTVSQSIGPHYSRFAIYKSDEFPRSAYKIRSCPCSVDVPRAACLMGCLEGGSLPNAVNFVSADKWGAVIGSKAY</sequence>
<proteinExistence type="predicted"/>
<feature type="chain" id="PRO_5029514700" evidence="1">
    <location>
        <begin position="17"/>
        <end position="195"/>
    </location>
</feature>
<dbReference type="Pfam" id="PF00197">
    <property type="entry name" value="Kunitz_legume"/>
    <property type="match status" value="1"/>
</dbReference>
<dbReference type="Gene3D" id="2.80.10.50">
    <property type="match status" value="1"/>
</dbReference>
<keyword evidence="1" id="KW-0732">Signal</keyword>
<dbReference type="AlphaFoldDB" id="A0A7I8L157"/>